<dbReference type="InterPro" id="IPR036390">
    <property type="entry name" value="WH_DNA-bd_sf"/>
</dbReference>
<name>A0A1H9TI47_9ACTN</name>
<dbReference type="InterPro" id="IPR000524">
    <property type="entry name" value="Tscrpt_reg_HTH_GntR"/>
</dbReference>
<dbReference type="OrthoDB" id="4307011at2"/>
<dbReference type="Pfam" id="PF00392">
    <property type="entry name" value="GntR"/>
    <property type="match status" value="1"/>
</dbReference>
<gene>
    <name evidence="5" type="ORF">SAMN05443377_12335</name>
</gene>
<evidence type="ECO:0000256" key="1">
    <source>
        <dbReference type="ARBA" id="ARBA00023015"/>
    </source>
</evidence>
<dbReference type="CDD" id="cd07377">
    <property type="entry name" value="WHTH_GntR"/>
    <property type="match status" value="1"/>
</dbReference>
<keyword evidence="6" id="KW-1185">Reference proteome</keyword>
<organism evidence="5 6">
    <name type="scientific">Propionibacterium cyclohexanicum</name>
    <dbReference type="NCBI Taxonomy" id="64702"/>
    <lineage>
        <taxon>Bacteria</taxon>
        <taxon>Bacillati</taxon>
        <taxon>Actinomycetota</taxon>
        <taxon>Actinomycetes</taxon>
        <taxon>Propionibacteriales</taxon>
        <taxon>Propionibacteriaceae</taxon>
        <taxon>Propionibacterium</taxon>
    </lineage>
</organism>
<keyword evidence="3" id="KW-0804">Transcription</keyword>
<dbReference type="GO" id="GO:0003700">
    <property type="term" value="F:DNA-binding transcription factor activity"/>
    <property type="evidence" value="ECO:0007669"/>
    <property type="project" value="InterPro"/>
</dbReference>
<evidence type="ECO:0000313" key="6">
    <source>
        <dbReference type="Proteomes" id="UP000198815"/>
    </source>
</evidence>
<dbReference type="EMBL" id="FOGZ01000023">
    <property type="protein sequence ID" value="SER96788.1"/>
    <property type="molecule type" value="Genomic_DNA"/>
</dbReference>
<dbReference type="PANTHER" id="PTHR38445:SF9">
    <property type="entry name" value="HTH-TYPE TRANSCRIPTIONAL REPRESSOR YTRA"/>
    <property type="match status" value="1"/>
</dbReference>
<sequence length="120" mass="13098">MSTLTIDPHASQPPFEQLRRQLIEQILTRQLPPGTKLPPVRRLAADLALAPNTVARTYRELEAEGYLITRGRNGTTVAPVAAPDEESRRRAGALTSAFVAHMRGLGFDADAIVMAVRQAL</sequence>
<evidence type="ECO:0000259" key="4">
    <source>
        <dbReference type="PROSITE" id="PS50949"/>
    </source>
</evidence>
<dbReference type="STRING" id="64702.SAMN05443377_12335"/>
<accession>A0A1H9TI47</accession>
<dbReference type="Proteomes" id="UP000198815">
    <property type="component" value="Unassembled WGS sequence"/>
</dbReference>
<keyword evidence="2 5" id="KW-0238">DNA-binding</keyword>
<dbReference type="InterPro" id="IPR036388">
    <property type="entry name" value="WH-like_DNA-bd_sf"/>
</dbReference>
<dbReference type="Gene3D" id="1.10.10.10">
    <property type="entry name" value="Winged helix-like DNA-binding domain superfamily/Winged helix DNA-binding domain"/>
    <property type="match status" value="1"/>
</dbReference>
<dbReference type="RefSeq" id="WP_091970781.1">
    <property type="nucleotide sequence ID" value="NZ_FOGZ01000023.1"/>
</dbReference>
<dbReference type="SMART" id="SM00345">
    <property type="entry name" value="HTH_GNTR"/>
    <property type="match status" value="1"/>
</dbReference>
<evidence type="ECO:0000313" key="5">
    <source>
        <dbReference type="EMBL" id="SER96788.1"/>
    </source>
</evidence>
<dbReference type="SUPFAM" id="SSF46785">
    <property type="entry name" value="Winged helix' DNA-binding domain"/>
    <property type="match status" value="1"/>
</dbReference>
<proteinExistence type="predicted"/>
<dbReference type="GO" id="GO:0003677">
    <property type="term" value="F:DNA binding"/>
    <property type="evidence" value="ECO:0007669"/>
    <property type="project" value="UniProtKB-KW"/>
</dbReference>
<dbReference type="PROSITE" id="PS50949">
    <property type="entry name" value="HTH_GNTR"/>
    <property type="match status" value="1"/>
</dbReference>
<reference evidence="5 6" key="1">
    <citation type="submission" date="2016-10" db="EMBL/GenBank/DDBJ databases">
        <authorList>
            <person name="de Groot N.N."/>
        </authorList>
    </citation>
    <scope>NUCLEOTIDE SEQUENCE [LARGE SCALE GENOMIC DNA]</scope>
    <source>
        <strain evidence="5 6">DSM 16859</strain>
    </source>
</reference>
<dbReference type="PANTHER" id="PTHR38445">
    <property type="entry name" value="HTH-TYPE TRANSCRIPTIONAL REPRESSOR YTRA"/>
    <property type="match status" value="1"/>
</dbReference>
<keyword evidence="1" id="KW-0805">Transcription regulation</keyword>
<feature type="domain" description="HTH gntR-type" evidence="4">
    <location>
        <begin position="12"/>
        <end position="80"/>
    </location>
</feature>
<protein>
    <submittedName>
        <fullName evidence="5">DNA-binding transcriptional regulator YhcF, GntR family</fullName>
    </submittedName>
</protein>
<evidence type="ECO:0000256" key="3">
    <source>
        <dbReference type="ARBA" id="ARBA00023163"/>
    </source>
</evidence>
<evidence type="ECO:0000256" key="2">
    <source>
        <dbReference type="ARBA" id="ARBA00023125"/>
    </source>
</evidence>
<dbReference type="AlphaFoldDB" id="A0A1H9TI47"/>